<evidence type="ECO:0000313" key="13">
    <source>
        <dbReference type="EMBL" id="ACB33527.1"/>
    </source>
</evidence>
<keyword evidence="14" id="KW-1185">Reference proteome</keyword>
<evidence type="ECO:0000256" key="4">
    <source>
        <dbReference type="ARBA" id="ARBA00022452"/>
    </source>
</evidence>
<comment type="subunit">
    <text evidence="2">Homotrimer.</text>
</comment>
<keyword evidence="9" id="KW-0472">Membrane</keyword>
<dbReference type="Proteomes" id="UP000001693">
    <property type="component" value="Chromosome"/>
</dbReference>
<dbReference type="GO" id="GO:0046930">
    <property type="term" value="C:pore complex"/>
    <property type="evidence" value="ECO:0007669"/>
    <property type="project" value="UniProtKB-KW"/>
</dbReference>
<evidence type="ECO:0000259" key="12">
    <source>
        <dbReference type="Pfam" id="PF13609"/>
    </source>
</evidence>
<feature type="domain" description="Porin" evidence="12">
    <location>
        <begin position="13"/>
        <end position="306"/>
    </location>
</feature>
<dbReference type="InterPro" id="IPR033900">
    <property type="entry name" value="Gram_neg_porin_domain"/>
</dbReference>
<evidence type="ECO:0000313" key="14">
    <source>
        <dbReference type="Proteomes" id="UP000001693"/>
    </source>
</evidence>
<dbReference type="Gene3D" id="2.40.160.10">
    <property type="entry name" value="Porin"/>
    <property type="match status" value="1"/>
</dbReference>
<evidence type="ECO:0000256" key="7">
    <source>
        <dbReference type="ARBA" id="ARBA00023065"/>
    </source>
</evidence>
<keyword evidence="3" id="KW-0813">Transport</keyword>
<keyword evidence="4" id="KW-1134">Transmembrane beta strand</keyword>
<dbReference type="PANTHER" id="PTHR34501">
    <property type="entry name" value="PROTEIN YDDL-RELATED"/>
    <property type="match status" value="1"/>
</dbReference>
<proteinExistence type="predicted"/>
<dbReference type="GO" id="GO:0009279">
    <property type="term" value="C:cell outer membrane"/>
    <property type="evidence" value="ECO:0007669"/>
    <property type="project" value="UniProtKB-SubCell"/>
</dbReference>
<evidence type="ECO:0000256" key="11">
    <source>
        <dbReference type="SAM" id="SignalP"/>
    </source>
</evidence>
<dbReference type="InterPro" id="IPR023614">
    <property type="entry name" value="Porin_dom_sf"/>
</dbReference>
<reference evidence="13 14" key="1">
    <citation type="submission" date="2008-03" db="EMBL/GenBank/DDBJ databases">
        <title>Complete sequence of Leptothrix cholodnii SP-6.</title>
        <authorList>
            <consortium name="US DOE Joint Genome Institute"/>
            <person name="Copeland A."/>
            <person name="Lucas S."/>
            <person name="Lapidus A."/>
            <person name="Glavina del Rio T."/>
            <person name="Dalin E."/>
            <person name="Tice H."/>
            <person name="Bruce D."/>
            <person name="Goodwin L."/>
            <person name="Pitluck S."/>
            <person name="Chertkov O."/>
            <person name="Brettin T."/>
            <person name="Detter J.C."/>
            <person name="Han C."/>
            <person name="Kuske C.R."/>
            <person name="Schmutz J."/>
            <person name="Larimer F."/>
            <person name="Land M."/>
            <person name="Hauser L."/>
            <person name="Kyrpides N."/>
            <person name="Lykidis A."/>
            <person name="Emerson D."/>
            <person name="Richardson P."/>
        </authorList>
    </citation>
    <scope>NUCLEOTIDE SEQUENCE [LARGE SCALE GENOMIC DNA]</scope>
    <source>
        <strain evidence="14">ATCC 51168 / LMG 8142 / SP-6</strain>
    </source>
</reference>
<dbReference type="PANTHER" id="PTHR34501:SF9">
    <property type="entry name" value="MAJOR OUTER MEMBRANE PROTEIN P.IA"/>
    <property type="match status" value="1"/>
</dbReference>
<evidence type="ECO:0000256" key="6">
    <source>
        <dbReference type="ARBA" id="ARBA00022729"/>
    </source>
</evidence>
<feature type="signal peptide" evidence="11">
    <location>
        <begin position="1"/>
        <end position="23"/>
    </location>
</feature>
<dbReference type="AlphaFoldDB" id="B1Y5D9"/>
<dbReference type="InterPro" id="IPR050298">
    <property type="entry name" value="Gram-neg_bact_OMP"/>
</dbReference>
<dbReference type="KEGG" id="lch:Lcho_1258"/>
<evidence type="ECO:0000256" key="8">
    <source>
        <dbReference type="ARBA" id="ARBA00023114"/>
    </source>
</evidence>
<comment type="subcellular location">
    <subcellularLocation>
        <location evidence="1">Cell outer membrane</location>
        <topology evidence="1">Multi-pass membrane protein</topology>
    </subcellularLocation>
</comment>
<keyword evidence="7" id="KW-0406">Ion transport</keyword>
<evidence type="ECO:0000256" key="1">
    <source>
        <dbReference type="ARBA" id="ARBA00004571"/>
    </source>
</evidence>
<dbReference type="OrthoDB" id="6975458at2"/>
<dbReference type="GO" id="GO:0015288">
    <property type="term" value="F:porin activity"/>
    <property type="evidence" value="ECO:0007669"/>
    <property type="project" value="UniProtKB-KW"/>
</dbReference>
<dbReference type="EMBL" id="CP001013">
    <property type="protein sequence ID" value="ACB33527.1"/>
    <property type="molecule type" value="Genomic_DNA"/>
</dbReference>
<protein>
    <submittedName>
        <fullName evidence="13">Porin, gram-negative type</fullName>
    </submittedName>
</protein>
<sequence precursor="true">MNFRTAFALTLGAVALLPLAAHAQSSFNLSGRVDLGLRHDSAIDAATGSKIGTRMASGTNSNIALTGTEDLGGGMAAFFNVEHRFNASNGAVSDPASFWNEISVVGLRGSMGSVQLGRQDGPIFYGLSPDAFYGDYVGGRGERKAGADDKFNNGVLYMSPTVNGLQLILGATVDKGAPIGGLQPDRARAGALRYSNGAFTASTALAKRFNGDTAYGVGSTYNFGVATLLFVAGRNDGEGIVGLSDGKRTTLDIGTIVPVSAQGSVRAKYNTDKRGASTTRNLGLGYLHDLSKRTNLYVTGSQTKVTGASATEAMDMGIVHRF</sequence>
<dbReference type="SUPFAM" id="SSF56935">
    <property type="entry name" value="Porins"/>
    <property type="match status" value="1"/>
</dbReference>
<evidence type="ECO:0000256" key="3">
    <source>
        <dbReference type="ARBA" id="ARBA00022448"/>
    </source>
</evidence>
<accession>B1Y5D9</accession>
<gene>
    <name evidence="13" type="ordered locus">Lcho_1258</name>
</gene>
<dbReference type="STRING" id="395495.Lcho_1258"/>
<dbReference type="HOGENOM" id="CLU_038238_1_2_4"/>
<keyword evidence="10" id="KW-0998">Cell outer membrane</keyword>
<evidence type="ECO:0000256" key="9">
    <source>
        <dbReference type="ARBA" id="ARBA00023136"/>
    </source>
</evidence>
<dbReference type="RefSeq" id="WP_012346289.1">
    <property type="nucleotide sequence ID" value="NC_010524.1"/>
</dbReference>
<keyword evidence="8" id="KW-0626">Porin</keyword>
<name>B1Y5D9_LEPCP</name>
<feature type="chain" id="PRO_5002770526" evidence="11">
    <location>
        <begin position="24"/>
        <end position="322"/>
    </location>
</feature>
<dbReference type="GO" id="GO:0006811">
    <property type="term" value="P:monoatomic ion transport"/>
    <property type="evidence" value="ECO:0007669"/>
    <property type="project" value="UniProtKB-KW"/>
</dbReference>
<organism evidence="13 14">
    <name type="scientific">Leptothrix cholodnii (strain ATCC 51168 / LMG 8142 / SP-6)</name>
    <name type="common">Leptothrix discophora (strain SP-6)</name>
    <dbReference type="NCBI Taxonomy" id="395495"/>
    <lineage>
        <taxon>Bacteria</taxon>
        <taxon>Pseudomonadati</taxon>
        <taxon>Pseudomonadota</taxon>
        <taxon>Betaproteobacteria</taxon>
        <taxon>Burkholderiales</taxon>
        <taxon>Sphaerotilaceae</taxon>
        <taxon>Leptothrix</taxon>
    </lineage>
</organism>
<dbReference type="eggNOG" id="COG3203">
    <property type="taxonomic scope" value="Bacteria"/>
</dbReference>
<keyword evidence="5" id="KW-0812">Transmembrane</keyword>
<evidence type="ECO:0000256" key="2">
    <source>
        <dbReference type="ARBA" id="ARBA00011233"/>
    </source>
</evidence>
<dbReference type="CDD" id="cd00342">
    <property type="entry name" value="gram_neg_porins"/>
    <property type="match status" value="1"/>
</dbReference>
<keyword evidence="6 11" id="KW-0732">Signal</keyword>
<evidence type="ECO:0000256" key="10">
    <source>
        <dbReference type="ARBA" id="ARBA00023237"/>
    </source>
</evidence>
<dbReference type="Pfam" id="PF13609">
    <property type="entry name" value="Porin_4"/>
    <property type="match status" value="1"/>
</dbReference>
<evidence type="ECO:0000256" key="5">
    <source>
        <dbReference type="ARBA" id="ARBA00022692"/>
    </source>
</evidence>